<protein>
    <submittedName>
        <fullName evidence="2">Uncharacterized protein</fullName>
    </submittedName>
</protein>
<keyword evidence="3" id="KW-1185">Reference proteome</keyword>
<dbReference type="EMBL" id="BPLQ01008676">
    <property type="protein sequence ID" value="GIY38824.1"/>
    <property type="molecule type" value="Genomic_DNA"/>
</dbReference>
<gene>
    <name evidence="2" type="ORF">CDAR_10481</name>
</gene>
<feature type="region of interest" description="Disordered" evidence="1">
    <location>
        <begin position="1"/>
        <end position="40"/>
    </location>
</feature>
<dbReference type="AlphaFoldDB" id="A0AAV4SY80"/>
<feature type="non-terminal residue" evidence="2">
    <location>
        <position position="40"/>
    </location>
</feature>
<comment type="caution">
    <text evidence="2">The sequence shown here is derived from an EMBL/GenBank/DDBJ whole genome shotgun (WGS) entry which is preliminary data.</text>
</comment>
<evidence type="ECO:0000256" key="1">
    <source>
        <dbReference type="SAM" id="MobiDB-lite"/>
    </source>
</evidence>
<proteinExistence type="predicted"/>
<name>A0AAV4SY80_9ARAC</name>
<sequence>MSGGDLESDMYVDVNDESESPDSSAPTEQSDVNNEVLKCT</sequence>
<dbReference type="Proteomes" id="UP001054837">
    <property type="component" value="Unassembled WGS sequence"/>
</dbReference>
<feature type="compositionally biased region" description="Polar residues" evidence="1">
    <location>
        <begin position="21"/>
        <end position="33"/>
    </location>
</feature>
<evidence type="ECO:0000313" key="3">
    <source>
        <dbReference type="Proteomes" id="UP001054837"/>
    </source>
</evidence>
<feature type="compositionally biased region" description="Acidic residues" evidence="1">
    <location>
        <begin position="1"/>
        <end position="20"/>
    </location>
</feature>
<evidence type="ECO:0000313" key="2">
    <source>
        <dbReference type="EMBL" id="GIY38824.1"/>
    </source>
</evidence>
<organism evidence="2 3">
    <name type="scientific">Caerostris darwini</name>
    <dbReference type="NCBI Taxonomy" id="1538125"/>
    <lineage>
        <taxon>Eukaryota</taxon>
        <taxon>Metazoa</taxon>
        <taxon>Ecdysozoa</taxon>
        <taxon>Arthropoda</taxon>
        <taxon>Chelicerata</taxon>
        <taxon>Arachnida</taxon>
        <taxon>Araneae</taxon>
        <taxon>Araneomorphae</taxon>
        <taxon>Entelegynae</taxon>
        <taxon>Araneoidea</taxon>
        <taxon>Araneidae</taxon>
        <taxon>Caerostris</taxon>
    </lineage>
</organism>
<accession>A0AAV4SY80</accession>
<reference evidence="2 3" key="1">
    <citation type="submission" date="2021-06" db="EMBL/GenBank/DDBJ databases">
        <title>Caerostris darwini draft genome.</title>
        <authorList>
            <person name="Kono N."/>
            <person name="Arakawa K."/>
        </authorList>
    </citation>
    <scope>NUCLEOTIDE SEQUENCE [LARGE SCALE GENOMIC DNA]</scope>
</reference>